<proteinExistence type="predicted"/>
<protein>
    <submittedName>
        <fullName evidence="1">Uncharacterized protein</fullName>
    </submittedName>
</protein>
<organism evidence="1 2">
    <name type="scientific">Pseudocercospora eumusae</name>
    <dbReference type="NCBI Taxonomy" id="321146"/>
    <lineage>
        <taxon>Eukaryota</taxon>
        <taxon>Fungi</taxon>
        <taxon>Dikarya</taxon>
        <taxon>Ascomycota</taxon>
        <taxon>Pezizomycotina</taxon>
        <taxon>Dothideomycetes</taxon>
        <taxon>Dothideomycetidae</taxon>
        <taxon>Mycosphaerellales</taxon>
        <taxon>Mycosphaerellaceae</taxon>
        <taxon>Pseudocercospora</taxon>
    </lineage>
</organism>
<accession>A0A139GW09</accession>
<sequence>MGGDKLAFAEASTYDALSVLRPGSFDMVFTGIGALCWLPSIKRLAEVVAALLKPGGHLSHREGHPILWSVGEENTEELVVSVPYFEPTEPMIWDQGSTSIDVGNKVFRNTKTMGGNGIMEWEKSSKLFLMWGFRSQVWSSIKVFHGKHCRFRWQQAVIVESIRFKL</sequence>
<dbReference type="OrthoDB" id="540004at2759"/>
<dbReference type="Proteomes" id="UP000070133">
    <property type="component" value="Unassembled WGS sequence"/>
</dbReference>
<name>A0A139GW09_9PEZI</name>
<evidence type="ECO:0000313" key="2">
    <source>
        <dbReference type="Proteomes" id="UP000070133"/>
    </source>
</evidence>
<dbReference type="AlphaFoldDB" id="A0A139GW09"/>
<dbReference type="InterPro" id="IPR029063">
    <property type="entry name" value="SAM-dependent_MTases_sf"/>
</dbReference>
<comment type="caution">
    <text evidence="1">The sequence shown here is derived from an EMBL/GenBank/DDBJ whole genome shotgun (WGS) entry which is preliminary data.</text>
</comment>
<dbReference type="EMBL" id="LFZN01000296">
    <property type="protein sequence ID" value="KXS94369.1"/>
    <property type="molecule type" value="Genomic_DNA"/>
</dbReference>
<dbReference type="Gene3D" id="3.40.50.150">
    <property type="entry name" value="Vaccinia Virus protein VP39"/>
    <property type="match status" value="1"/>
</dbReference>
<dbReference type="CDD" id="cd02440">
    <property type="entry name" value="AdoMet_MTases"/>
    <property type="match status" value="1"/>
</dbReference>
<dbReference type="EMBL" id="LFZN01000296">
    <property type="protein sequence ID" value="KXS94370.1"/>
    <property type="molecule type" value="Genomic_DNA"/>
</dbReference>
<gene>
    <name evidence="1" type="ORF">AC578_2523</name>
</gene>
<dbReference type="SUPFAM" id="SSF53335">
    <property type="entry name" value="S-adenosyl-L-methionine-dependent methyltransferases"/>
    <property type="match status" value="1"/>
</dbReference>
<reference evidence="1 2" key="1">
    <citation type="submission" date="2015-07" db="EMBL/GenBank/DDBJ databases">
        <title>Comparative genomics of the Sigatoka disease complex on banana suggests a link between parallel evolutionary changes in Pseudocercospora fijiensis and Pseudocercospora eumusae and increased virulence on the banana host.</title>
        <authorList>
            <person name="Chang T.-C."/>
            <person name="Salvucci A."/>
            <person name="Crous P.W."/>
            <person name="Stergiopoulos I."/>
        </authorList>
    </citation>
    <scope>NUCLEOTIDE SEQUENCE [LARGE SCALE GENOMIC DNA]</scope>
    <source>
        <strain evidence="1 2">CBS 114824</strain>
    </source>
</reference>
<evidence type="ECO:0000313" key="1">
    <source>
        <dbReference type="EMBL" id="KXS94369.1"/>
    </source>
</evidence>
<keyword evidence="2" id="KW-1185">Reference proteome</keyword>